<evidence type="ECO:0000313" key="4">
    <source>
        <dbReference type="Proteomes" id="UP001378188"/>
    </source>
</evidence>
<organism evidence="3 4">
    <name type="scientific">Microbaculum marinum</name>
    <dbReference type="NCBI Taxonomy" id="1764581"/>
    <lineage>
        <taxon>Bacteria</taxon>
        <taxon>Pseudomonadati</taxon>
        <taxon>Pseudomonadota</taxon>
        <taxon>Alphaproteobacteria</taxon>
        <taxon>Hyphomicrobiales</taxon>
        <taxon>Tepidamorphaceae</taxon>
        <taxon>Microbaculum</taxon>
    </lineage>
</organism>
<dbReference type="PROSITE" id="PS51257">
    <property type="entry name" value="PROKAR_LIPOPROTEIN"/>
    <property type="match status" value="1"/>
</dbReference>
<evidence type="ECO:0008006" key="5">
    <source>
        <dbReference type="Google" id="ProtNLM"/>
    </source>
</evidence>
<evidence type="ECO:0000256" key="2">
    <source>
        <dbReference type="SAM" id="SignalP"/>
    </source>
</evidence>
<dbReference type="AlphaFoldDB" id="A0AAW9RKZ7"/>
<feature type="signal peptide" evidence="2">
    <location>
        <begin position="1"/>
        <end position="20"/>
    </location>
</feature>
<feature type="compositionally biased region" description="Polar residues" evidence="1">
    <location>
        <begin position="40"/>
        <end position="50"/>
    </location>
</feature>
<keyword evidence="2" id="KW-0732">Signal</keyword>
<evidence type="ECO:0000256" key="1">
    <source>
        <dbReference type="SAM" id="MobiDB-lite"/>
    </source>
</evidence>
<reference evidence="3 4" key="1">
    <citation type="submission" date="2024-02" db="EMBL/GenBank/DDBJ databases">
        <title>Genome analysis and characterization of Microbaculum marinisediminis sp. nov., isolated from marine sediment.</title>
        <authorList>
            <person name="Du Z.-J."/>
            <person name="Ye Y.-Q."/>
            <person name="Zhang Z.-R."/>
            <person name="Yuan S.-M."/>
            <person name="Zhang X.-Y."/>
        </authorList>
    </citation>
    <scope>NUCLEOTIDE SEQUENCE [LARGE SCALE GENOMIC DNA]</scope>
    <source>
        <strain evidence="3 4">SDUM1044001</strain>
    </source>
</reference>
<protein>
    <recommendedName>
        <fullName evidence="5">Lipoprotein</fullName>
    </recommendedName>
</protein>
<keyword evidence="4" id="KW-1185">Reference proteome</keyword>
<proteinExistence type="predicted"/>
<feature type="region of interest" description="Disordered" evidence="1">
    <location>
        <begin position="40"/>
        <end position="66"/>
    </location>
</feature>
<dbReference type="RefSeq" id="WP_340330315.1">
    <property type="nucleotide sequence ID" value="NZ_JAZHOF010000005.1"/>
</dbReference>
<name>A0AAW9RKZ7_9HYPH</name>
<feature type="chain" id="PRO_5043510963" description="Lipoprotein" evidence="2">
    <location>
        <begin position="21"/>
        <end position="66"/>
    </location>
</feature>
<comment type="caution">
    <text evidence="3">The sequence shown here is derived from an EMBL/GenBank/DDBJ whole genome shotgun (WGS) entry which is preliminary data.</text>
</comment>
<dbReference type="EMBL" id="JAZHOF010000005">
    <property type="protein sequence ID" value="MEJ8572620.1"/>
    <property type="molecule type" value="Genomic_DNA"/>
</dbReference>
<dbReference type="Proteomes" id="UP001378188">
    <property type="component" value="Unassembled WGS sequence"/>
</dbReference>
<accession>A0AAW9RKZ7</accession>
<evidence type="ECO:0000313" key="3">
    <source>
        <dbReference type="EMBL" id="MEJ8572620.1"/>
    </source>
</evidence>
<sequence>MRFKSAFTAFALVASAALMTACSGGGGVSQLEYAPPTAFNPSSGLSPDLTNPNALPGPAAPPFNPW</sequence>
<gene>
    <name evidence="3" type="ORF">V3328_14110</name>
</gene>